<protein>
    <submittedName>
        <fullName evidence="1">Uncharacterized protein</fullName>
    </submittedName>
</protein>
<dbReference type="Proteomes" id="UP001629249">
    <property type="component" value="Unassembled WGS sequence"/>
</dbReference>
<evidence type="ECO:0000313" key="2">
    <source>
        <dbReference type="Proteomes" id="UP001629249"/>
    </source>
</evidence>
<organism evidence="1 2">
    <name type="scientific">Paraburkholderia agricolaris</name>
    <dbReference type="NCBI Taxonomy" id="2152888"/>
    <lineage>
        <taxon>Bacteria</taxon>
        <taxon>Pseudomonadati</taxon>
        <taxon>Pseudomonadota</taxon>
        <taxon>Betaproteobacteria</taxon>
        <taxon>Burkholderiales</taxon>
        <taxon>Burkholderiaceae</taxon>
        <taxon>Paraburkholderia</taxon>
    </lineage>
</organism>
<dbReference type="EMBL" id="JAQQFN010000018">
    <property type="protein sequence ID" value="MFL9885923.1"/>
    <property type="molecule type" value="Genomic_DNA"/>
</dbReference>
<sequence length="120" mass="14324">MFHRFHSILTLIDARRKKTPGSHHANFSKHAITIRKEISASKFSEQTWPMFQVFWRNCHDRGNSYLEISTKSTLIVFPVRNFFRAWRPGLHQADRRLKAHLARLERDPARLKISNVRFRV</sequence>
<accession>A0ABW8ZSS2</accession>
<keyword evidence="2" id="KW-1185">Reference proteome</keyword>
<evidence type="ECO:0000313" key="1">
    <source>
        <dbReference type="EMBL" id="MFL9885923.1"/>
    </source>
</evidence>
<gene>
    <name evidence="1" type="ORF">PQR66_22995</name>
</gene>
<reference evidence="1 2" key="1">
    <citation type="journal article" date="2024" name="Chem. Sci.">
        <title>Discovery of megapolipeptins by genome mining of a Burkholderiales bacteria collection.</title>
        <authorList>
            <person name="Paulo B.S."/>
            <person name="Recchia M.J.J."/>
            <person name="Lee S."/>
            <person name="Fergusson C.H."/>
            <person name="Romanowski S.B."/>
            <person name="Hernandez A."/>
            <person name="Krull N."/>
            <person name="Liu D.Y."/>
            <person name="Cavanagh H."/>
            <person name="Bos A."/>
            <person name="Gray C.A."/>
            <person name="Murphy B.T."/>
            <person name="Linington R.G."/>
            <person name="Eustaquio A.S."/>
        </authorList>
    </citation>
    <scope>NUCLEOTIDE SEQUENCE [LARGE SCALE GENOMIC DNA]</scope>
    <source>
        <strain evidence="1 2">RL16-012-BIC-B</strain>
    </source>
</reference>
<name>A0ABW8ZSS2_9BURK</name>
<comment type="caution">
    <text evidence="1">The sequence shown here is derived from an EMBL/GenBank/DDBJ whole genome shotgun (WGS) entry which is preliminary data.</text>
</comment>
<proteinExistence type="predicted"/>
<dbReference type="RefSeq" id="WP_408331440.1">
    <property type="nucleotide sequence ID" value="NZ_JAQQFH010000021.1"/>
</dbReference>